<accession>A0A5J5ERU9</accession>
<dbReference type="Proteomes" id="UP000326924">
    <property type="component" value="Unassembled WGS sequence"/>
</dbReference>
<feature type="compositionally biased region" description="Basic residues" evidence="1">
    <location>
        <begin position="1"/>
        <end position="14"/>
    </location>
</feature>
<feature type="region of interest" description="Disordered" evidence="1">
    <location>
        <begin position="258"/>
        <end position="282"/>
    </location>
</feature>
<feature type="compositionally biased region" description="Polar residues" evidence="1">
    <location>
        <begin position="258"/>
        <end position="270"/>
    </location>
</feature>
<feature type="compositionally biased region" description="Pro residues" evidence="1">
    <location>
        <begin position="86"/>
        <end position="123"/>
    </location>
</feature>
<sequence length="345" mass="36888">MPRAPKKKVLRGGKAKASATVPTTKTAEPPDEVGHPTAPATRGRGRRRGQPSTELRRVQPPRTVKAVYQPVVGPPVGTPLAAHPPLSAPPALAAPPPLSAPPPLAATPPLSAPPPLAAPPPVSAPFSPDPVNLPTTDSHVELEPTPGPASREVSSISFTSYEQANRIAQAAETSSSRPETPAPAVKHESDSPETPLPHPGPQQSLWPREPPIPRLVMPLQPPETEWRSCYECNVIVPPYRFVEHMAYEHDAMLCQTINPAGSKSPSSTNTRDSDETEEMHDNVDDNGYARIVSRMDDDPNQIGLSCGCTVRRPVGIRLCVDTDNEDANEYGGQEWGFHGGSLYGV</sequence>
<name>A0A5J5ERU9_9PEZI</name>
<keyword evidence="3" id="KW-1185">Reference proteome</keyword>
<dbReference type="InParanoid" id="A0A5J5ERU9"/>
<feature type="compositionally biased region" description="Polar residues" evidence="1">
    <location>
        <begin position="152"/>
        <end position="163"/>
    </location>
</feature>
<reference evidence="2 3" key="1">
    <citation type="submission" date="2019-09" db="EMBL/GenBank/DDBJ databases">
        <title>Draft genome of the ectomycorrhizal ascomycete Sphaerosporella brunnea.</title>
        <authorList>
            <consortium name="DOE Joint Genome Institute"/>
            <person name="Benucci G.M."/>
            <person name="Marozzi G."/>
            <person name="Antonielli L."/>
            <person name="Sanchez S."/>
            <person name="Marco P."/>
            <person name="Wang X."/>
            <person name="Falini L.B."/>
            <person name="Barry K."/>
            <person name="Haridas S."/>
            <person name="Lipzen A."/>
            <person name="Labutti K."/>
            <person name="Grigoriev I.V."/>
            <person name="Murat C."/>
            <person name="Martin F."/>
            <person name="Albertini E."/>
            <person name="Donnini D."/>
            <person name="Bonito G."/>
        </authorList>
    </citation>
    <scope>NUCLEOTIDE SEQUENCE [LARGE SCALE GENOMIC DNA]</scope>
    <source>
        <strain evidence="2 3">Sb_GMNB300</strain>
    </source>
</reference>
<gene>
    <name evidence="2" type="ORF">FN846DRAFT_988280</name>
</gene>
<dbReference type="EMBL" id="VXIS01000147">
    <property type="protein sequence ID" value="KAA8900927.1"/>
    <property type="molecule type" value="Genomic_DNA"/>
</dbReference>
<comment type="caution">
    <text evidence="2">The sequence shown here is derived from an EMBL/GenBank/DDBJ whole genome shotgun (WGS) entry which is preliminary data.</text>
</comment>
<evidence type="ECO:0000256" key="1">
    <source>
        <dbReference type="SAM" id="MobiDB-lite"/>
    </source>
</evidence>
<evidence type="ECO:0000313" key="2">
    <source>
        <dbReference type="EMBL" id="KAA8900927.1"/>
    </source>
</evidence>
<dbReference type="AlphaFoldDB" id="A0A5J5ERU9"/>
<proteinExistence type="predicted"/>
<organism evidence="2 3">
    <name type="scientific">Sphaerosporella brunnea</name>
    <dbReference type="NCBI Taxonomy" id="1250544"/>
    <lineage>
        <taxon>Eukaryota</taxon>
        <taxon>Fungi</taxon>
        <taxon>Dikarya</taxon>
        <taxon>Ascomycota</taxon>
        <taxon>Pezizomycotina</taxon>
        <taxon>Pezizomycetes</taxon>
        <taxon>Pezizales</taxon>
        <taxon>Pyronemataceae</taxon>
        <taxon>Sphaerosporella</taxon>
    </lineage>
</organism>
<feature type="region of interest" description="Disordered" evidence="1">
    <location>
        <begin position="1"/>
        <end position="212"/>
    </location>
</feature>
<evidence type="ECO:0000313" key="3">
    <source>
        <dbReference type="Proteomes" id="UP000326924"/>
    </source>
</evidence>
<protein>
    <submittedName>
        <fullName evidence="2">Uncharacterized protein</fullName>
    </submittedName>
</protein>